<protein>
    <submittedName>
        <fullName evidence="2">Uncharacterized protein</fullName>
    </submittedName>
</protein>
<feature type="compositionally biased region" description="Polar residues" evidence="1">
    <location>
        <begin position="41"/>
        <end position="56"/>
    </location>
</feature>
<dbReference type="AlphaFoldDB" id="A0AAV7KVJ6"/>
<evidence type="ECO:0000313" key="2">
    <source>
        <dbReference type="EMBL" id="KAJ1082569.1"/>
    </source>
</evidence>
<dbReference type="EMBL" id="JANPWB010000016">
    <property type="protein sequence ID" value="KAJ1082569.1"/>
    <property type="molecule type" value="Genomic_DNA"/>
</dbReference>
<evidence type="ECO:0000256" key="1">
    <source>
        <dbReference type="SAM" id="MobiDB-lite"/>
    </source>
</evidence>
<evidence type="ECO:0000313" key="3">
    <source>
        <dbReference type="Proteomes" id="UP001066276"/>
    </source>
</evidence>
<keyword evidence="3" id="KW-1185">Reference proteome</keyword>
<gene>
    <name evidence="2" type="ORF">NDU88_002734</name>
</gene>
<feature type="region of interest" description="Disordered" evidence="1">
    <location>
        <begin position="214"/>
        <end position="236"/>
    </location>
</feature>
<sequence>MEEGTPANVSREEVPAISSSPTEEAHSDDSNSGLLDLDDQPGSSGTSGQPVTQAQSHTTTEPPHQETPPQHPFRVPTPLSPGHGNQQCVNQYKKPTPPLIPKTIRDLESVAVGTRFRGQRHRPTGELGGVLCAREPTLQEALAEILGAYQHSQDTMGQILDNVQENKQLQEGQYQYQGIREDFQAINNTLVSIAGVLVDMANIMREAVLHQQAPATSQISEQPSTSTAASGQEAPP</sequence>
<proteinExistence type="predicted"/>
<comment type="caution">
    <text evidence="2">The sequence shown here is derived from an EMBL/GenBank/DDBJ whole genome shotgun (WGS) entry which is preliminary data.</text>
</comment>
<dbReference type="Proteomes" id="UP001066276">
    <property type="component" value="Chromosome 12"/>
</dbReference>
<name>A0AAV7KVJ6_PLEWA</name>
<reference evidence="2" key="1">
    <citation type="journal article" date="2022" name="bioRxiv">
        <title>Sequencing and chromosome-scale assembly of the giantPleurodeles waltlgenome.</title>
        <authorList>
            <person name="Brown T."/>
            <person name="Elewa A."/>
            <person name="Iarovenko S."/>
            <person name="Subramanian E."/>
            <person name="Araus A.J."/>
            <person name="Petzold A."/>
            <person name="Susuki M."/>
            <person name="Suzuki K.-i.T."/>
            <person name="Hayashi T."/>
            <person name="Toyoda A."/>
            <person name="Oliveira C."/>
            <person name="Osipova E."/>
            <person name="Leigh N.D."/>
            <person name="Simon A."/>
            <person name="Yun M.H."/>
        </authorList>
    </citation>
    <scope>NUCLEOTIDE SEQUENCE</scope>
    <source>
        <strain evidence="2">20211129_DDA</strain>
        <tissue evidence="2">Liver</tissue>
    </source>
</reference>
<feature type="region of interest" description="Disordered" evidence="1">
    <location>
        <begin position="1"/>
        <end position="88"/>
    </location>
</feature>
<accession>A0AAV7KVJ6</accession>
<organism evidence="2 3">
    <name type="scientific">Pleurodeles waltl</name>
    <name type="common">Iberian ribbed newt</name>
    <dbReference type="NCBI Taxonomy" id="8319"/>
    <lineage>
        <taxon>Eukaryota</taxon>
        <taxon>Metazoa</taxon>
        <taxon>Chordata</taxon>
        <taxon>Craniata</taxon>
        <taxon>Vertebrata</taxon>
        <taxon>Euteleostomi</taxon>
        <taxon>Amphibia</taxon>
        <taxon>Batrachia</taxon>
        <taxon>Caudata</taxon>
        <taxon>Salamandroidea</taxon>
        <taxon>Salamandridae</taxon>
        <taxon>Pleurodelinae</taxon>
        <taxon>Pleurodeles</taxon>
    </lineage>
</organism>
<feature type="compositionally biased region" description="Polar residues" evidence="1">
    <location>
        <begin position="214"/>
        <end position="230"/>
    </location>
</feature>